<accession>A0A7W8EC22</accession>
<dbReference type="AlphaFoldDB" id="A0A7W8EC22"/>
<name>A0A7W8EC22_9BACT</name>
<evidence type="ECO:0000313" key="2">
    <source>
        <dbReference type="EMBL" id="MBB5066169.1"/>
    </source>
</evidence>
<gene>
    <name evidence="2" type="ORF">HDF15_004543</name>
</gene>
<dbReference type="Proteomes" id="UP000584867">
    <property type="component" value="Unassembled WGS sequence"/>
</dbReference>
<keyword evidence="1" id="KW-1133">Transmembrane helix</keyword>
<proteinExistence type="predicted"/>
<evidence type="ECO:0000313" key="3">
    <source>
        <dbReference type="Proteomes" id="UP000584867"/>
    </source>
</evidence>
<keyword evidence="1" id="KW-0812">Transmembrane</keyword>
<comment type="caution">
    <text evidence="2">The sequence shown here is derived from an EMBL/GenBank/DDBJ whole genome shotgun (WGS) entry which is preliminary data.</text>
</comment>
<protein>
    <submittedName>
        <fullName evidence="2">Uncharacterized protein</fullName>
    </submittedName>
</protein>
<keyword evidence="1" id="KW-0472">Membrane</keyword>
<feature type="transmembrane region" description="Helical" evidence="1">
    <location>
        <begin position="14"/>
        <end position="34"/>
    </location>
</feature>
<reference evidence="2 3" key="1">
    <citation type="submission" date="2020-08" db="EMBL/GenBank/DDBJ databases">
        <title>Genomic Encyclopedia of Type Strains, Phase IV (KMG-V): Genome sequencing to study the core and pangenomes of soil and plant-associated prokaryotes.</title>
        <authorList>
            <person name="Whitman W."/>
        </authorList>
    </citation>
    <scope>NUCLEOTIDE SEQUENCE [LARGE SCALE GENOMIC DNA]</scope>
    <source>
        <strain evidence="2 3">X5P3</strain>
    </source>
</reference>
<sequence>MVLVSYESYGYDSFILPNALVCPVSGSLMTMLLGG</sequence>
<evidence type="ECO:0000256" key="1">
    <source>
        <dbReference type="SAM" id="Phobius"/>
    </source>
</evidence>
<dbReference type="EMBL" id="JACHIO010000024">
    <property type="protein sequence ID" value="MBB5066169.1"/>
    <property type="molecule type" value="Genomic_DNA"/>
</dbReference>
<organism evidence="2 3">
    <name type="scientific">Granulicella mallensis</name>
    <dbReference type="NCBI Taxonomy" id="940614"/>
    <lineage>
        <taxon>Bacteria</taxon>
        <taxon>Pseudomonadati</taxon>
        <taxon>Acidobacteriota</taxon>
        <taxon>Terriglobia</taxon>
        <taxon>Terriglobales</taxon>
        <taxon>Acidobacteriaceae</taxon>
        <taxon>Granulicella</taxon>
    </lineage>
</organism>